<dbReference type="PANTHER" id="PTHR36846:SF1">
    <property type="entry name" value="PROTEIN VIAA"/>
    <property type="match status" value="1"/>
</dbReference>
<dbReference type="AlphaFoldDB" id="A0A2S7X346"/>
<evidence type="ECO:0000313" key="3">
    <source>
        <dbReference type="Proteomes" id="UP000239263"/>
    </source>
</evidence>
<dbReference type="Proteomes" id="UP000239263">
    <property type="component" value="Unassembled WGS sequence"/>
</dbReference>
<dbReference type="NCBIfam" id="NF008230">
    <property type="entry name" value="PRK10997.1"/>
    <property type="match status" value="1"/>
</dbReference>
<dbReference type="OrthoDB" id="387240at2"/>
<keyword evidence="1" id="KW-0175">Coiled coil</keyword>
<dbReference type="CDD" id="cd01462">
    <property type="entry name" value="VWA_YIEM_type"/>
    <property type="match status" value="1"/>
</dbReference>
<evidence type="ECO:0000313" key="2">
    <source>
        <dbReference type="EMBL" id="PQJ84654.1"/>
    </source>
</evidence>
<accession>A0A2S7X346</accession>
<dbReference type="Pfam" id="PF05762">
    <property type="entry name" value="VWA_CoxE"/>
    <property type="match status" value="1"/>
</dbReference>
<organism evidence="2 3">
    <name type="scientific">Aliivibrio sifiae</name>
    <dbReference type="NCBI Taxonomy" id="566293"/>
    <lineage>
        <taxon>Bacteria</taxon>
        <taxon>Pseudomonadati</taxon>
        <taxon>Pseudomonadota</taxon>
        <taxon>Gammaproteobacteria</taxon>
        <taxon>Vibrionales</taxon>
        <taxon>Vibrionaceae</taxon>
        <taxon>Aliivibrio</taxon>
    </lineage>
</organism>
<protein>
    <submittedName>
        <fullName evidence="2">Protein viaA</fullName>
    </submittedName>
</protein>
<dbReference type="Gene3D" id="3.40.50.410">
    <property type="entry name" value="von Willebrand factor, type A domain"/>
    <property type="match status" value="1"/>
</dbReference>
<dbReference type="EMBL" id="MSCO01000002">
    <property type="protein sequence ID" value="PQJ84654.1"/>
    <property type="molecule type" value="Genomic_DNA"/>
</dbReference>
<reference evidence="2 3" key="1">
    <citation type="submission" date="2016-12" db="EMBL/GenBank/DDBJ databases">
        <title>Diversity of luminous bacteria.</title>
        <authorList>
            <person name="Yoshizawa S."/>
            <person name="Kogure K."/>
        </authorList>
    </citation>
    <scope>NUCLEOTIDE SEQUENCE [LARGE SCALE GENOMIC DNA]</scope>
    <source>
        <strain evidence="2 3">ATCC 33715</strain>
    </source>
</reference>
<feature type="coiled-coil region" evidence="1">
    <location>
        <begin position="142"/>
        <end position="169"/>
    </location>
</feature>
<dbReference type="PANTHER" id="PTHR36846">
    <property type="entry name" value="PROTEIN VIAA"/>
    <property type="match status" value="1"/>
</dbReference>
<dbReference type="InterPro" id="IPR036465">
    <property type="entry name" value="vWFA_dom_sf"/>
</dbReference>
<sequence>MLGADALNLVMMVAESGMIDSSIAEVLSRPQFLTAAKSNPNIKPTIKNHILKWRGKVKHKMTKVCETERIQEELALYQEVIHWTEDEFYQKIDSVVIKLEWHSSFYIEASKLINNNKGLINPMFPRFFCERWYESLSDAIKKAQLTELKEDKEKLLADLYQRIETLKTMESVTSEGDEAKIGKLWDMASAKLTKSNVDIMKLHARFLSKNKGLQDIASKLGRMANEAQNHDRSQALAEEVKVVEEKSDFVTDDIVGIQEGDDLSRLLPNETLFLSHPELEVIFYQHLVDKRLMNYRMEGADRKLRKVTAHSRAASDALIEKGPFVVCVDASGSMSGFPEQCAKALAYGLMQIALAEERDCYVILFSTQQITYELTKQDGLKEVADFLSYKFHGGTDLEPVLEQSIQLMHGDKYKNADLVVLSDFIAPTQSEHIDAMVQEVKQYQNRFHAVCLSKYGNPALMAMFDHTWSYHPSMLGRLTQIR</sequence>
<dbReference type="InterPro" id="IPR008912">
    <property type="entry name" value="Uncharacterised_CoxE"/>
</dbReference>
<evidence type="ECO:0000256" key="1">
    <source>
        <dbReference type="SAM" id="Coils"/>
    </source>
</evidence>
<dbReference type="SUPFAM" id="SSF53300">
    <property type="entry name" value="vWA-like"/>
    <property type="match status" value="1"/>
</dbReference>
<dbReference type="GO" id="GO:0005829">
    <property type="term" value="C:cytosol"/>
    <property type="evidence" value="ECO:0007669"/>
    <property type="project" value="TreeGrafter"/>
</dbReference>
<dbReference type="RefSeq" id="WP_105056057.1">
    <property type="nucleotide sequence ID" value="NZ_CAWNRT010000002.1"/>
</dbReference>
<proteinExistence type="predicted"/>
<comment type="caution">
    <text evidence="2">The sequence shown here is derived from an EMBL/GenBank/DDBJ whole genome shotgun (WGS) entry which is preliminary data.</text>
</comment>
<gene>
    <name evidence="2" type="ORF">BTO22_14165</name>
</gene>
<name>A0A2S7X346_9GAMM</name>